<sequence length="499" mass="54165">MFDTRSSATSLTVGAFCGIGILLILIPSGIFLSLIQIYLPVHGSTLHYVQNQIQLFYMEYSADAENKAISSSQFAADSSNAQKQFNDEFGLPPVTNKVENMQHSNAERRDQKATQTATTGCCNSTSSTLSNIELVQNCIAQNINKNPIIIDTDTDIDDLWAILYLMNGPTIDILAVTTVGDGYSAPLYSASNVISMLGLVGCTDGVAVGSGLSTPSLPNGFILSSSILGGIDTYLSSPSCLNQSVNIYLQPSPFDSVELIVYALKYSQQPVDVLALGPFTNIAAAIVRDRSIIPKIGTLYVSGIYPYTSKTSGSSSNVFLDVLAVQRVDDSGIKKLVAIPSTVQKQLPTNISQVNMKLKQLNITLSPLIYGLITSLAKCTNQSESTIYWWDNSAAQLMVQLQNNVTNGFCTAFQNVESLYILSADADQLFGQGLTDFQNTRPNTNGLSNYTICTQTNSDTFLTEFLTKISSDKLYSCEKTYANRFDLKLQSCMSMYGLD</sequence>
<evidence type="ECO:0000256" key="2">
    <source>
        <dbReference type="ARBA" id="ARBA00022801"/>
    </source>
</evidence>
<comment type="similarity">
    <text evidence="1">Belongs to the IUNH family.</text>
</comment>
<feature type="transmembrane region" description="Helical" evidence="4">
    <location>
        <begin position="12"/>
        <end position="39"/>
    </location>
</feature>
<dbReference type="GO" id="GO:0008477">
    <property type="term" value="F:purine nucleosidase activity"/>
    <property type="evidence" value="ECO:0007669"/>
    <property type="project" value="TreeGrafter"/>
</dbReference>
<keyword evidence="2" id="KW-0378">Hydrolase</keyword>
<dbReference type="InterPro" id="IPR001910">
    <property type="entry name" value="Inosine/uridine_hydrolase_dom"/>
</dbReference>
<dbReference type="EMBL" id="CAJNXB010002031">
    <property type="protein sequence ID" value="CAF3210720.1"/>
    <property type="molecule type" value="Genomic_DNA"/>
</dbReference>
<dbReference type="PANTHER" id="PTHR12304">
    <property type="entry name" value="INOSINE-URIDINE PREFERRING NUCLEOSIDE HYDROLASE"/>
    <property type="match status" value="1"/>
</dbReference>
<gene>
    <name evidence="6" type="ORF">TIS948_LOCUS13115</name>
</gene>
<dbReference type="OrthoDB" id="432381at2759"/>
<feature type="domain" description="Inosine/uridine-preferring nucleoside hydrolase" evidence="5">
    <location>
        <begin position="148"/>
        <end position="461"/>
    </location>
</feature>
<keyword evidence="3" id="KW-0326">Glycosidase</keyword>
<evidence type="ECO:0000313" key="7">
    <source>
        <dbReference type="Proteomes" id="UP000663825"/>
    </source>
</evidence>
<comment type="caution">
    <text evidence="6">The sequence shown here is derived from an EMBL/GenBank/DDBJ whole genome shotgun (WGS) entry which is preliminary data.</text>
</comment>
<accession>A0A817QJP3</accession>
<proteinExistence type="inferred from homology"/>
<evidence type="ECO:0000259" key="5">
    <source>
        <dbReference type="Pfam" id="PF01156"/>
    </source>
</evidence>
<keyword evidence="4" id="KW-0812">Transmembrane</keyword>
<dbReference type="Gene3D" id="3.90.245.10">
    <property type="entry name" value="Ribonucleoside hydrolase-like"/>
    <property type="match status" value="1"/>
</dbReference>
<evidence type="ECO:0000256" key="3">
    <source>
        <dbReference type="ARBA" id="ARBA00023295"/>
    </source>
</evidence>
<keyword evidence="4" id="KW-0472">Membrane</keyword>
<dbReference type="InterPro" id="IPR023186">
    <property type="entry name" value="IUNH"/>
</dbReference>
<dbReference type="Proteomes" id="UP000663825">
    <property type="component" value="Unassembled WGS sequence"/>
</dbReference>
<reference evidence="6" key="1">
    <citation type="submission" date="2021-02" db="EMBL/GenBank/DDBJ databases">
        <authorList>
            <person name="Nowell W R."/>
        </authorList>
    </citation>
    <scope>NUCLEOTIDE SEQUENCE</scope>
</reference>
<name>A0A817QJP3_9BILA</name>
<dbReference type="InterPro" id="IPR036452">
    <property type="entry name" value="Ribo_hydro-like"/>
</dbReference>
<dbReference type="PANTHER" id="PTHR12304:SF46">
    <property type="entry name" value="INOSINE-ADENOSINE-GUANOSINE-NUCLEOSIDE HYDROLASE"/>
    <property type="match status" value="1"/>
</dbReference>
<dbReference type="GO" id="GO:0005829">
    <property type="term" value="C:cytosol"/>
    <property type="evidence" value="ECO:0007669"/>
    <property type="project" value="TreeGrafter"/>
</dbReference>
<dbReference type="GO" id="GO:0006152">
    <property type="term" value="P:purine nucleoside catabolic process"/>
    <property type="evidence" value="ECO:0007669"/>
    <property type="project" value="TreeGrafter"/>
</dbReference>
<keyword evidence="4" id="KW-1133">Transmembrane helix</keyword>
<evidence type="ECO:0000313" key="6">
    <source>
        <dbReference type="EMBL" id="CAF3210720.1"/>
    </source>
</evidence>
<protein>
    <recommendedName>
        <fullName evidence="5">Inosine/uridine-preferring nucleoside hydrolase domain-containing protein</fullName>
    </recommendedName>
</protein>
<evidence type="ECO:0000256" key="4">
    <source>
        <dbReference type="SAM" id="Phobius"/>
    </source>
</evidence>
<dbReference type="Pfam" id="PF01156">
    <property type="entry name" value="IU_nuc_hydro"/>
    <property type="match status" value="1"/>
</dbReference>
<dbReference type="AlphaFoldDB" id="A0A817QJP3"/>
<organism evidence="6 7">
    <name type="scientific">Rotaria socialis</name>
    <dbReference type="NCBI Taxonomy" id="392032"/>
    <lineage>
        <taxon>Eukaryota</taxon>
        <taxon>Metazoa</taxon>
        <taxon>Spiralia</taxon>
        <taxon>Gnathifera</taxon>
        <taxon>Rotifera</taxon>
        <taxon>Eurotatoria</taxon>
        <taxon>Bdelloidea</taxon>
        <taxon>Philodinida</taxon>
        <taxon>Philodinidae</taxon>
        <taxon>Rotaria</taxon>
    </lineage>
</organism>
<evidence type="ECO:0000256" key="1">
    <source>
        <dbReference type="ARBA" id="ARBA00009176"/>
    </source>
</evidence>
<dbReference type="SUPFAM" id="SSF53590">
    <property type="entry name" value="Nucleoside hydrolase"/>
    <property type="match status" value="1"/>
</dbReference>